<feature type="compositionally biased region" description="Basic residues" evidence="1">
    <location>
        <begin position="1"/>
        <end position="10"/>
    </location>
</feature>
<dbReference type="Proteomes" id="UP001215598">
    <property type="component" value="Unassembled WGS sequence"/>
</dbReference>
<sequence>MTETRSRRRKREDTDLDESAGSPQLPAKRRQVSASKKGTPRSATAPLALVLPPVRVTPPVDGLERDPEFYRDDGNCILRVKDTLFKVHILHLSAANEGSAFADLFTLPVPPFTTPEGTHDSSPIILEGDTVEELRAFFGYAYASPLQLWPSRIADADLQRLVNTLRFVHKYRLESFERWAKETISAVTLRNERAALKQCPAQVLVSLLEVNTLSRIPRLRQRITDTWLWRLGQYDEWPQNEITLMLGIGHRLNLRSFLGSVYYAQLRRVNAVQFSASDPCPIAFEVPGLGELDTLRLLKGHRSLSLFWDRLISELPPLNYWCDQSRRCRCDKKWAWEWNEARLMTLNTAAGREWDVVRNVSDFQDNLCTRGESTTCTAVGGQLREALEDVQKMLVANLVDHFLGPATIANTA</sequence>
<gene>
    <name evidence="2" type="ORF">B0H16DRAFT_241716</name>
</gene>
<evidence type="ECO:0000313" key="2">
    <source>
        <dbReference type="EMBL" id="KAJ7728482.1"/>
    </source>
</evidence>
<feature type="region of interest" description="Disordered" evidence="1">
    <location>
        <begin position="1"/>
        <end position="46"/>
    </location>
</feature>
<accession>A0AAD7MRA7</accession>
<proteinExistence type="predicted"/>
<dbReference type="EMBL" id="JARKIB010000172">
    <property type="protein sequence ID" value="KAJ7728482.1"/>
    <property type="molecule type" value="Genomic_DNA"/>
</dbReference>
<evidence type="ECO:0008006" key="4">
    <source>
        <dbReference type="Google" id="ProtNLM"/>
    </source>
</evidence>
<evidence type="ECO:0000256" key="1">
    <source>
        <dbReference type="SAM" id="MobiDB-lite"/>
    </source>
</evidence>
<reference evidence="2" key="1">
    <citation type="submission" date="2023-03" db="EMBL/GenBank/DDBJ databases">
        <title>Massive genome expansion in bonnet fungi (Mycena s.s.) driven by repeated elements and novel gene families across ecological guilds.</title>
        <authorList>
            <consortium name="Lawrence Berkeley National Laboratory"/>
            <person name="Harder C.B."/>
            <person name="Miyauchi S."/>
            <person name="Viragh M."/>
            <person name="Kuo A."/>
            <person name="Thoen E."/>
            <person name="Andreopoulos B."/>
            <person name="Lu D."/>
            <person name="Skrede I."/>
            <person name="Drula E."/>
            <person name="Henrissat B."/>
            <person name="Morin E."/>
            <person name="Kohler A."/>
            <person name="Barry K."/>
            <person name="LaButti K."/>
            <person name="Morin E."/>
            <person name="Salamov A."/>
            <person name="Lipzen A."/>
            <person name="Mereny Z."/>
            <person name="Hegedus B."/>
            <person name="Baldrian P."/>
            <person name="Stursova M."/>
            <person name="Weitz H."/>
            <person name="Taylor A."/>
            <person name="Grigoriev I.V."/>
            <person name="Nagy L.G."/>
            <person name="Martin F."/>
            <person name="Kauserud H."/>
        </authorList>
    </citation>
    <scope>NUCLEOTIDE SEQUENCE</scope>
    <source>
        <strain evidence="2">CBHHK182m</strain>
    </source>
</reference>
<keyword evidence="3" id="KW-1185">Reference proteome</keyword>
<organism evidence="2 3">
    <name type="scientific">Mycena metata</name>
    <dbReference type="NCBI Taxonomy" id="1033252"/>
    <lineage>
        <taxon>Eukaryota</taxon>
        <taxon>Fungi</taxon>
        <taxon>Dikarya</taxon>
        <taxon>Basidiomycota</taxon>
        <taxon>Agaricomycotina</taxon>
        <taxon>Agaricomycetes</taxon>
        <taxon>Agaricomycetidae</taxon>
        <taxon>Agaricales</taxon>
        <taxon>Marasmiineae</taxon>
        <taxon>Mycenaceae</taxon>
        <taxon>Mycena</taxon>
    </lineage>
</organism>
<evidence type="ECO:0000313" key="3">
    <source>
        <dbReference type="Proteomes" id="UP001215598"/>
    </source>
</evidence>
<protein>
    <recommendedName>
        <fullName evidence="4">BTB domain-containing protein</fullName>
    </recommendedName>
</protein>
<dbReference type="AlphaFoldDB" id="A0AAD7MRA7"/>
<comment type="caution">
    <text evidence="2">The sequence shown here is derived from an EMBL/GenBank/DDBJ whole genome shotgun (WGS) entry which is preliminary data.</text>
</comment>
<name>A0AAD7MRA7_9AGAR</name>